<proteinExistence type="predicted"/>
<dbReference type="InterPro" id="IPR021136">
    <property type="entry name" value="Flagellar_hook_control-like_C"/>
</dbReference>
<keyword evidence="3" id="KW-0282">Flagellum</keyword>
<keyword evidence="4" id="KW-1185">Reference proteome</keyword>
<dbReference type="EMBL" id="JAUEHC010000003">
    <property type="protein sequence ID" value="MEZ4050345.1"/>
    <property type="molecule type" value="Genomic_DNA"/>
</dbReference>
<feature type="compositionally biased region" description="Basic and acidic residues" evidence="1">
    <location>
        <begin position="347"/>
        <end position="357"/>
    </location>
</feature>
<accession>A0ABV4JDF2</accession>
<dbReference type="PANTHER" id="PTHR37533:SF2">
    <property type="entry name" value="FLAGELLAR HOOK-LENGTH CONTROL PROTEIN"/>
    <property type="match status" value="1"/>
</dbReference>
<evidence type="ECO:0000256" key="1">
    <source>
        <dbReference type="SAM" id="MobiDB-lite"/>
    </source>
</evidence>
<evidence type="ECO:0000313" key="3">
    <source>
        <dbReference type="EMBL" id="MEZ4050345.1"/>
    </source>
</evidence>
<gene>
    <name evidence="3" type="ORF">QVM81_01960</name>
</gene>
<comment type="caution">
    <text evidence="3">The sequence shown here is derived from an EMBL/GenBank/DDBJ whole genome shotgun (WGS) entry which is preliminary data.</text>
</comment>
<protein>
    <submittedName>
        <fullName evidence="3">Flagellar hook-length control protein FliK</fullName>
    </submittedName>
</protein>
<name>A0ABV4JDF2_9ENTR</name>
<keyword evidence="3" id="KW-0966">Cell projection</keyword>
<feature type="region of interest" description="Disordered" evidence="1">
    <location>
        <begin position="308"/>
        <end position="357"/>
    </location>
</feature>
<organism evidence="3 4">
    <name type="scientific">Enterobacter rongchengensis</name>
    <dbReference type="NCBI Taxonomy" id="3030999"/>
    <lineage>
        <taxon>Bacteria</taxon>
        <taxon>Pseudomonadati</taxon>
        <taxon>Pseudomonadota</taxon>
        <taxon>Gammaproteobacteria</taxon>
        <taxon>Enterobacterales</taxon>
        <taxon>Enterobacteriaceae</taxon>
        <taxon>Enterobacter</taxon>
    </lineage>
</organism>
<dbReference type="InterPro" id="IPR052563">
    <property type="entry name" value="FliK"/>
</dbReference>
<feature type="domain" description="Flagellar hook-length control protein-like C-terminal" evidence="2">
    <location>
        <begin position="235"/>
        <end position="318"/>
    </location>
</feature>
<sequence length="357" mass="37995">MNLVLSQLTQLPVAAEPVDAAPLPAFSATGQVVPVAGEDVSQAAPAFNDALLNIINTLMGVEQPRENPLVLAGVSAKDDDDERKAQRDDPQALANSIIGSPERLLDALLMASQMPVKTLNVTQTPAPLAGDTLQIKHLSAGPQPVAEPLPRGPQIQPQPQLEQLNVAPAPVLEPVKPMLHEPGKALATALPDMAQPTGGSAFTAAMDKQTVNLPPIAMDADEAKWAQQLHGALNERLQLQVRSQVQHATIRLDPPEMGKVEISLHIENGRMQVHISASSGETYRALQQISSELRQSLTEQNVMQVNVQVSSQSGQQQQQGQPRSMFAPEEGPAAGAEIAPENTLSTADRDDSVLLTV</sequence>
<dbReference type="PANTHER" id="PTHR37533">
    <property type="entry name" value="FLAGELLAR HOOK-LENGTH CONTROL PROTEIN"/>
    <property type="match status" value="1"/>
</dbReference>
<evidence type="ECO:0000259" key="2">
    <source>
        <dbReference type="Pfam" id="PF02120"/>
    </source>
</evidence>
<dbReference type="Proteomes" id="UP001567731">
    <property type="component" value="Unassembled WGS sequence"/>
</dbReference>
<dbReference type="Pfam" id="PF02120">
    <property type="entry name" value="Flg_hook"/>
    <property type="match status" value="1"/>
</dbReference>
<dbReference type="CDD" id="cd17470">
    <property type="entry name" value="T3SS_Flik_C"/>
    <property type="match status" value="1"/>
</dbReference>
<reference evidence="3 4" key="1">
    <citation type="submission" date="2023-06" db="EMBL/GenBank/DDBJ databases">
        <title>Genome characterization of Enterobacterales and Pseudomonas spp isolates with different phenotypes to cefepime-taniborbactam.</title>
        <authorList>
            <person name="Hernandez-Garcia M."/>
            <person name="Garcia-Castillo M."/>
            <person name="Ruiz-Garbajosa P."/>
            <person name="Canton R."/>
        </authorList>
    </citation>
    <scope>NUCLEOTIDE SEQUENCE [LARGE SCALE GENOMIC DNA]</scope>
    <source>
        <strain evidence="3 4">A003</strain>
    </source>
</reference>
<evidence type="ECO:0000313" key="4">
    <source>
        <dbReference type="Proteomes" id="UP001567731"/>
    </source>
</evidence>
<dbReference type="InterPro" id="IPR038610">
    <property type="entry name" value="FliK-like_C_sf"/>
</dbReference>
<feature type="compositionally biased region" description="Low complexity" evidence="1">
    <location>
        <begin position="308"/>
        <end position="341"/>
    </location>
</feature>
<dbReference type="Gene3D" id="3.30.750.140">
    <property type="match status" value="1"/>
</dbReference>
<dbReference type="RefSeq" id="WP_052672186.1">
    <property type="nucleotide sequence ID" value="NZ_CBCYLN010000006.1"/>
</dbReference>
<keyword evidence="3" id="KW-0969">Cilium</keyword>